<accession>A0A3M7T0J5</accession>
<name>A0A3M7T0J5_BRAPC</name>
<gene>
    <name evidence="1" type="ORF">BpHYR1_053063</name>
</gene>
<dbReference type="Proteomes" id="UP000276133">
    <property type="component" value="Unassembled WGS sequence"/>
</dbReference>
<sequence>MGRQAYDILIKKQILDQVDKGTKYDYPDTSKNREHTALLNPKIYFCKNSAIYSSFSELKPTSRPLIAFSIQTAKLEDQKQTKSFCLIINF</sequence>
<proteinExistence type="predicted"/>
<organism evidence="1 2">
    <name type="scientific">Brachionus plicatilis</name>
    <name type="common">Marine rotifer</name>
    <name type="synonym">Brachionus muelleri</name>
    <dbReference type="NCBI Taxonomy" id="10195"/>
    <lineage>
        <taxon>Eukaryota</taxon>
        <taxon>Metazoa</taxon>
        <taxon>Spiralia</taxon>
        <taxon>Gnathifera</taxon>
        <taxon>Rotifera</taxon>
        <taxon>Eurotatoria</taxon>
        <taxon>Monogononta</taxon>
        <taxon>Pseudotrocha</taxon>
        <taxon>Ploima</taxon>
        <taxon>Brachionidae</taxon>
        <taxon>Brachionus</taxon>
    </lineage>
</organism>
<evidence type="ECO:0000313" key="2">
    <source>
        <dbReference type="Proteomes" id="UP000276133"/>
    </source>
</evidence>
<comment type="caution">
    <text evidence="1">The sequence shown here is derived from an EMBL/GenBank/DDBJ whole genome shotgun (WGS) entry which is preliminary data.</text>
</comment>
<keyword evidence="2" id="KW-1185">Reference proteome</keyword>
<evidence type="ECO:0000313" key="1">
    <source>
        <dbReference type="EMBL" id="RNA41429.1"/>
    </source>
</evidence>
<reference evidence="1 2" key="1">
    <citation type="journal article" date="2018" name="Sci. Rep.">
        <title>Genomic signatures of local adaptation to the degree of environmental predictability in rotifers.</title>
        <authorList>
            <person name="Franch-Gras L."/>
            <person name="Hahn C."/>
            <person name="Garcia-Roger E.M."/>
            <person name="Carmona M.J."/>
            <person name="Serra M."/>
            <person name="Gomez A."/>
        </authorList>
    </citation>
    <scope>NUCLEOTIDE SEQUENCE [LARGE SCALE GENOMIC DNA]</scope>
    <source>
        <strain evidence="1">HYR1</strain>
    </source>
</reference>
<dbReference type="AlphaFoldDB" id="A0A3M7T0J5"/>
<protein>
    <submittedName>
        <fullName evidence="1">Uncharacterized protein</fullName>
    </submittedName>
</protein>
<dbReference type="EMBL" id="REGN01000505">
    <property type="protein sequence ID" value="RNA41429.1"/>
    <property type="molecule type" value="Genomic_DNA"/>
</dbReference>